<gene>
    <name evidence="4" type="ORF">P7H43_00050</name>
</gene>
<name>A0AAW8TXU7_9ENTE</name>
<dbReference type="GO" id="GO:0031012">
    <property type="term" value="C:extracellular matrix"/>
    <property type="evidence" value="ECO:0007669"/>
    <property type="project" value="TreeGrafter"/>
</dbReference>
<dbReference type="Pfam" id="PF09479">
    <property type="entry name" value="Flg_new"/>
    <property type="match status" value="5"/>
</dbReference>
<feature type="region of interest" description="Disordered" evidence="3">
    <location>
        <begin position="63"/>
        <end position="142"/>
    </location>
</feature>
<dbReference type="NCBIfam" id="TIGR02543">
    <property type="entry name" value="List_Bact_rpt"/>
    <property type="match status" value="1"/>
</dbReference>
<dbReference type="PANTHER" id="PTHR24373">
    <property type="entry name" value="SLIT RELATED LEUCINE-RICH REPEAT NEURONAL PROTEIN"/>
    <property type="match status" value="1"/>
</dbReference>
<reference evidence="4" key="1">
    <citation type="submission" date="2023-03" db="EMBL/GenBank/DDBJ databases">
        <authorList>
            <person name="Shen W."/>
            <person name="Cai J."/>
        </authorList>
    </citation>
    <scope>NUCLEOTIDE SEQUENCE</scope>
    <source>
        <strain evidence="4">B226-2</strain>
    </source>
</reference>
<dbReference type="RefSeq" id="WP_311834765.1">
    <property type="nucleotide sequence ID" value="NZ_JARQBJ010000001.1"/>
</dbReference>
<dbReference type="Proteomes" id="UP001256711">
    <property type="component" value="Unassembled WGS sequence"/>
</dbReference>
<dbReference type="SUPFAM" id="SSF52047">
    <property type="entry name" value="RNI-like"/>
    <property type="match status" value="2"/>
</dbReference>
<comment type="subcellular location">
    <subcellularLocation>
        <location evidence="1">Cell envelope</location>
    </subcellularLocation>
</comment>
<feature type="compositionally biased region" description="Low complexity" evidence="3">
    <location>
        <begin position="103"/>
        <end position="117"/>
    </location>
</feature>
<keyword evidence="2" id="KW-0732">Signal</keyword>
<dbReference type="NCBIfam" id="TIGR02167">
    <property type="entry name" value="Liste_lipo_26"/>
    <property type="match status" value="27"/>
</dbReference>
<evidence type="ECO:0000256" key="3">
    <source>
        <dbReference type="SAM" id="MobiDB-lite"/>
    </source>
</evidence>
<dbReference type="InterPro" id="IPR042229">
    <property type="entry name" value="Listeria/Bacterioides_rpt_sf"/>
</dbReference>
<dbReference type="PANTHER" id="PTHR24373:SF370">
    <property type="entry name" value="FISH-LIPS, ISOFORM E"/>
    <property type="match status" value="1"/>
</dbReference>
<dbReference type="InterPro" id="IPR011889">
    <property type="entry name" value="Liste_lipo_26"/>
</dbReference>
<evidence type="ECO:0000313" key="5">
    <source>
        <dbReference type="Proteomes" id="UP001256711"/>
    </source>
</evidence>
<dbReference type="GO" id="GO:0030313">
    <property type="term" value="C:cell envelope"/>
    <property type="evidence" value="ECO:0007669"/>
    <property type="project" value="UniProtKB-SubCell"/>
</dbReference>
<evidence type="ECO:0000256" key="2">
    <source>
        <dbReference type="ARBA" id="ARBA00022729"/>
    </source>
</evidence>
<feature type="compositionally biased region" description="Polar residues" evidence="3">
    <location>
        <begin position="63"/>
        <end position="79"/>
    </location>
</feature>
<dbReference type="Gene3D" id="3.80.10.10">
    <property type="entry name" value="Ribonuclease Inhibitor"/>
    <property type="match status" value="5"/>
</dbReference>
<sequence length="2336" mass="257546">MKKFGRKHLYSTVTVFATVLMMPHSSLVVFAEPTPTTAPSAQELAELQESLLPTLPVLNSSSLLGAADSGTTDTSTEAGSETVTTRTTESSVEVTPEVKAEASTTDSSEDSTPVSSSQGVEVKETEPSAESEEKTQGEVQSAAVKSAELITGRYADGGLWTFDLSDGTLTFAGGTLSESDNAGWSAYKGSIKKVVFASLVKGGQSLSGLFESHSSLESIENMENLDTSNVENMSAMFSDCLGLTTLNVRNFDTSKVKDMFRMFYGCRGLRALDASNFNTSKVNNMDSMFSNCEKLESLNLGGFTTSEAGANLSSMFYGVPLKKLTLGKGWVLKTNTLLLNRSWRVIEGENITTLADTASLVASHNQAGQTRTYYDGETYAPESTQRVTFYSRGGSEVIPQLVSKGELLEEPAPPTKKESIFKGWSKTEVGGEFFNFDTPINEDLVLYAQWEVEPHLKANGFYGDNDEGYWYLDKVGTLRLEGGTLTTTSSAEVPWKAYRDEVKKVVFAAEVKAGKQISYLFSNHQNLEAFTKWSNFDTSETEVMEGLFYRTKKLVHLDLRSFNTEKVTSMSDMFSECTGLTSVNLSSFVTTEVTDMRYMFSECASLKQLDVSTFTIPSSSSQMFASTDLSSLVIGGDTQLSSEMSIPVSNWLFANESEIEKYNTADLIKQHNQGKQTTTYYNEKYNRGIAFDSQGGTEIPPQILATGAKVTEPAEPPTRAGYTFLGWSKSKTETTFFDFNTEAIETDLTLYARWGSVGGGYEDGTWELDDNGVLTLSGGKLTTTSAADVPWKDYVEDVRQVVFAGEVEAGASLVELFAGHKKLETIQDFQKLNLEQTSDVSRLFQGCLSLDLLDLSEMDITSEVLMTDLFKEAKIRQLILDGSFVLTEDVNLEGTNWYWTDADGRIQLAIDTAKLLAKQQTLDVPHHYYNSNNFWMMTYGNDSGGVGIYDRDNRALTLFGGVIDSTHVPRVYPMESVRKIIFGSKVTAGENLTELFANYPGITAIENLANFDTSQATNMSKLFAGYQGAGTLDLSGFDTSKVTNMSEMFSGCTNLETLDLRGFVTTEVTDMSEMFYECGKLTALDVSELDTTKATTMSGMFRMCSKLETLDLRNFHTENVTSMSDMFEYATALKALDLSSFDSSNVTTMNSMFFHCESLTTLDISSFVTPAALNTSSMFASVPLQKLTLGKEWTMPSNTVLRTSKWFVVKNATVTELATTPVMITSHNEDKQTRSYYAEDGFDSVETAGIVTFDSLGGSEVSDQIIEVGALVQKPDDPKKSGHRFFGWSTSETEVALFDFEKTAIQGDMTLYALWSKTGEYEDGGNWWLDPEGTLSLDGGTLNTAGASQVPWADYKASVKKVIFVSEVTGGKKLEYLFSNYTSLRTIEGLEQLNTSSVENMMAMFSYCSSLETLDVSSFDTSSVTDMSYMFTLCSDLQTLDVSGFDTSSVTNLRSMFVSCSGLKTLDVSGFDTSSATNMNAMFSGCSSLDILDVGNFDTSKVEDMRSIFSQCSGLQTLDVSGFDTSKVEDMRSMFSNCSGLKTLDVSGFDTSSVMDMSYMFALCSDLQTLDVSGFDTSSVTNLRSMFVSCSGLKTLDLSNFVANKDGVAVNSMSMLFDIPLTKLTIGSAWTISTDTGLREAKWYVAEGDEICTLADTTELISNHNEKKLTRTYYESDAYPFDPTSDYVVNFDSTGGNEISAQIIKENDRAQKPADPKKSGYRFLGWSTSKTEVALFDFEKTAIQGDMTLYAFWEAKGGYSDEGTWTLVNGVLTLFGGTLTTESISDVPWAAYRNDVKKVVFASAVKAGEKIRQLFASHGKLTTFENLANFDTSSVKDMSSLFSDCGSLSTLDLSSFDTSQVTYMQTMFYGCSGLTSLDLSNFDTSRVEYMHHMFDSCRDLDSLNLSKFDTSKVKYMQYMFYGCSDLDSLDLSNFDASQVRYMQSMFKGCSDLDSLDLSNFDTSQVQDMESMFFGCSDLESLDLSSFDTSQVQDMQYMFYGCSKLATLDLSSYDTSKVRYMQSMFYGCSDLDSLDLSNFDTSQVQDMECMFYGCSKLATLDLSNFDTSRISNMGYMFYKTPLTKITLGGNFTIVSDTRLWGTQWVFADGGEIAAPLTTPDMMTKHNRDQQTRTYFETEAYDFETDTHYVVNFDSTGGSKVPAQIVTSGEKAAVPVTRRPGYALVGWFVGDAEKAYDFDNPVTASLTLTARWEASSSYTLTIPSEISLNDSKELAVSATTASVTDTLRVSLKDGETENDAEKGQLILTHEDDETKTNRVGLNWQDKEDNLVLYVPANEKGQGKDKNRITFTLPEIKEPGDYHGVLTFEASFTNEEVEQ</sequence>
<comment type="caution">
    <text evidence="4">The sequence shown here is derived from an EMBL/GenBank/DDBJ whole genome shotgun (WGS) entry which is preliminary data.</text>
</comment>
<dbReference type="InterPro" id="IPR050328">
    <property type="entry name" value="Dev_Immune_Receptor"/>
</dbReference>
<organism evidence="4 5">
    <name type="scientific">Enterococcus asini</name>
    <dbReference type="NCBI Taxonomy" id="57732"/>
    <lineage>
        <taxon>Bacteria</taxon>
        <taxon>Bacillati</taxon>
        <taxon>Bacillota</taxon>
        <taxon>Bacilli</taxon>
        <taxon>Lactobacillales</taxon>
        <taxon>Enterococcaceae</taxon>
        <taxon>Enterococcus</taxon>
    </lineage>
</organism>
<protein>
    <submittedName>
        <fullName evidence="4">BspA family leucine-rich repeat surface protein</fullName>
    </submittedName>
</protein>
<proteinExistence type="predicted"/>
<dbReference type="InterPro" id="IPR032675">
    <property type="entry name" value="LRR_dom_sf"/>
</dbReference>
<dbReference type="Gene3D" id="2.60.40.4270">
    <property type="entry name" value="Listeria-Bacteroides repeat domain"/>
    <property type="match status" value="5"/>
</dbReference>
<accession>A0AAW8TXU7</accession>
<dbReference type="EMBL" id="JARQBJ010000001">
    <property type="protein sequence ID" value="MDT2808892.1"/>
    <property type="molecule type" value="Genomic_DNA"/>
</dbReference>
<feature type="compositionally biased region" description="Low complexity" evidence="3">
    <location>
        <begin position="80"/>
        <end position="95"/>
    </location>
</feature>
<feature type="compositionally biased region" description="Basic and acidic residues" evidence="3">
    <location>
        <begin position="121"/>
        <end position="136"/>
    </location>
</feature>
<evidence type="ECO:0000256" key="1">
    <source>
        <dbReference type="ARBA" id="ARBA00004196"/>
    </source>
</evidence>
<evidence type="ECO:0000313" key="4">
    <source>
        <dbReference type="EMBL" id="MDT2808892.1"/>
    </source>
</evidence>
<dbReference type="Pfam" id="PF03382">
    <property type="entry name" value="DUF285"/>
    <property type="match status" value="8"/>
</dbReference>
<dbReference type="GO" id="GO:0005615">
    <property type="term" value="C:extracellular space"/>
    <property type="evidence" value="ECO:0007669"/>
    <property type="project" value="TreeGrafter"/>
</dbReference>
<dbReference type="InterPro" id="IPR005046">
    <property type="entry name" value="DUF285"/>
</dbReference>
<dbReference type="InterPro" id="IPR013378">
    <property type="entry name" value="InlB-like_B-rpt"/>
</dbReference>
<dbReference type="SUPFAM" id="SSF52058">
    <property type="entry name" value="L domain-like"/>
    <property type="match status" value="2"/>
</dbReference>